<accession>D9PNH9</accession>
<sequence>MRLLCGYAAQAAQDLAIDPVYMGDEREFVASIASAVRMRADSLAGMSSQIQKFKAADLD</sequence>
<evidence type="ECO:0000313" key="1">
    <source>
        <dbReference type="EMBL" id="EFK94884.1"/>
    </source>
</evidence>
<dbReference type="AlphaFoldDB" id="D9PNH9"/>
<name>D9PNH9_9ZZZZ</name>
<reference evidence="1" key="2">
    <citation type="journal article" date="2011" name="Microb. Ecol.">
        <title>Taxonomic and Functional Metagenomic Profiling of the Microbial Community in the Anoxic Sediment of a Sub-saline Shallow Lake (Laguna de Carrizo, Central Spain).</title>
        <authorList>
            <person name="Ferrer M."/>
            <person name="Guazzaroni M.E."/>
            <person name="Richter M."/>
            <person name="Garcia-Salamanca A."/>
            <person name="Yarza P."/>
            <person name="Suarez-Suarez A."/>
            <person name="Solano J."/>
            <person name="Alcaide M."/>
            <person name="van Dillewijn P."/>
            <person name="Molina-Henares M.A."/>
            <person name="Lopez-Cortes N."/>
            <person name="Al-Ramahi Y."/>
            <person name="Guerrero C."/>
            <person name="Acosta A."/>
            <person name="de Eugenio L.I."/>
            <person name="Martinez V."/>
            <person name="Marques S."/>
            <person name="Rojo F."/>
            <person name="Santero E."/>
            <person name="Genilloud O."/>
            <person name="Perez-Perez J."/>
            <person name="Rossello-Mora R."/>
            <person name="Ramos J.L."/>
        </authorList>
    </citation>
    <scope>NUCLEOTIDE SEQUENCE</scope>
</reference>
<reference evidence="1" key="1">
    <citation type="submission" date="2010-07" db="EMBL/GenBank/DDBJ databases">
        <authorList>
            <consortium name="CONSOLIDER consortium CSD2007-00005"/>
            <person name="Guazzaroni M.-E."/>
            <person name="Richter M."/>
            <person name="Garcia-Salamanca A."/>
            <person name="Yarza P."/>
            <person name="Ferrer M."/>
        </authorList>
    </citation>
    <scope>NUCLEOTIDE SEQUENCE</scope>
</reference>
<comment type="caution">
    <text evidence="1">The sequence shown here is derived from an EMBL/GenBank/DDBJ whole genome shotgun (WGS) entry which is preliminary data.</text>
</comment>
<dbReference type="EMBL" id="ADZX01000965">
    <property type="protein sequence ID" value="EFK94884.1"/>
    <property type="molecule type" value="Genomic_DNA"/>
</dbReference>
<proteinExistence type="predicted"/>
<protein>
    <submittedName>
        <fullName evidence="1">Uncharacterized protein</fullName>
    </submittedName>
</protein>
<organism evidence="1">
    <name type="scientific">sediment metagenome</name>
    <dbReference type="NCBI Taxonomy" id="749907"/>
    <lineage>
        <taxon>unclassified sequences</taxon>
        <taxon>metagenomes</taxon>
        <taxon>ecological metagenomes</taxon>
    </lineage>
</organism>
<gene>
    <name evidence="1" type="ORF">LDC_3112</name>
</gene>